<dbReference type="EMBL" id="RJSF01000044">
    <property type="protein sequence ID" value="RNM12663.1"/>
    <property type="molecule type" value="Genomic_DNA"/>
</dbReference>
<keyword evidence="8" id="KW-1185">Reference proteome</keyword>
<accession>A0A3N0GJN9</accession>
<evidence type="ECO:0000313" key="8">
    <source>
        <dbReference type="Proteomes" id="UP000279994"/>
    </source>
</evidence>
<feature type="domain" description="Sulfatase N-terminal" evidence="6">
    <location>
        <begin position="70"/>
        <end position="439"/>
    </location>
</feature>
<dbReference type="PANTHER" id="PTHR43108">
    <property type="entry name" value="N-ACETYLGLUCOSAMINE-6-SULFATASE FAMILY MEMBER"/>
    <property type="match status" value="1"/>
</dbReference>
<dbReference type="GO" id="GO:0016787">
    <property type="term" value="F:hydrolase activity"/>
    <property type="evidence" value="ECO:0007669"/>
    <property type="project" value="UniProtKB-KW"/>
</dbReference>
<evidence type="ECO:0000256" key="4">
    <source>
        <dbReference type="ARBA" id="ARBA00023180"/>
    </source>
</evidence>
<dbReference type="Pfam" id="PF00884">
    <property type="entry name" value="Sulfatase"/>
    <property type="match status" value="1"/>
</dbReference>
<evidence type="ECO:0000256" key="1">
    <source>
        <dbReference type="ARBA" id="ARBA00008779"/>
    </source>
</evidence>
<evidence type="ECO:0000313" key="7">
    <source>
        <dbReference type="EMBL" id="RNM12663.1"/>
    </source>
</evidence>
<evidence type="ECO:0000256" key="5">
    <source>
        <dbReference type="SAM" id="MobiDB-lite"/>
    </source>
</evidence>
<proteinExistence type="inferred from homology"/>
<evidence type="ECO:0000256" key="3">
    <source>
        <dbReference type="ARBA" id="ARBA00022801"/>
    </source>
</evidence>
<dbReference type="PROSITE" id="PS51257">
    <property type="entry name" value="PROKAR_LIPOPROTEIN"/>
    <property type="match status" value="1"/>
</dbReference>
<keyword evidence="4" id="KW-0325">Glycoprotein</keyword>
<dbReference type="InterPro" id="IPR024607">
    <property type="entry name" value="Sulfatase_CS"/>
</dbReference>
<dbReference type="Gene3D" id="3.40.720.10">
    <property type="entry name" value="Alkaline Phosphatase, subunit A"/>
    <property type="match status" value="1"/>
</dbReference>
<evidence type="ECO:0000259" key="6">
    <source>
        <dbReference type="Pfam" id="PF00884"/>
    </source>
</evidence>
<keyword evidence="2" id="KW-0732">Signal</keyword>
<gene>
    <name evidence="7" type="ORF">EFL26_18835</name>
</gene>
<comment type="caution">
    <text evidence="7">The sequence shown here is derived from an EMBL/GenBank/DDBJ whole genome shotgun (WGS) entry which is preliminary data.</text>
</comment>
<organism evidence="7 8">
    <name type="scientific">Nocardioides pocheonensis</name>
    <dbReference type="NCBI Taxonomy" id="661485"/>
    <lineage>
        <taxon>Bacteria</taxon>
        <taxon>Bacillati</taxon>
        <taxon>Actinomycetota</taxon>
        <taxon>Actinomycetes</taxon>
        <taxon>Propionibacteriales</taxon>
        <taxon>Nocardioidaceae</taxon>
        <taxon>Nocardioides</taxon>
    </lineage>
</organism>
<dbReference type="SUPFAM" id="SSF53649">
    <property type="entry name" value="Alkaline phosphatase-like"/>
    <property type="match status" value="1"/>
</dbReference>
<protein>
    <recommendedName>
        <fullName evidence="6">Sulfatase N-terminal domain-containing protein</fullName>
    </recommendedName>
</protein>
<sequence length="581" mass="65001">MLTRPTDARTRTVLVAAVAAFACLAALVALYAGRPGHAATGGHRAGVSVPPPGEHPNGRTVGGPASATKPNIMVVMLDDMRSDELRFAPNARRYVRDRGLDFRNSFSPYPLCCPARASFLLGKYAHNHGVLYHTAPYGFGALDDHLTIGGRMQDAGYDTALVGKYLNQYGLQPSRVTGGPSEHYVPAGWTDWMVGIETPFPRWSPNWGNTYNYFAFTQNINGRTVPHTGQYSSTVIGDEVRGLITKYHRDDKPFFMWVTPVAPHIGDPVESDDPPPYRESKYWLQQFPSPARPDWVKGRFDRQITHAPGVPLHGPSEADVSDKPQNIRKWREMVPVEKQRLRDVARQRAESIYAWDVEFGKIVQRLKATGEYDNTVIVFTSDNGYYLGEHRQREGKIKAHEPVLHVPLQVAGPGIEQGIRYHPITTMDLTATVLDLAGAKPLPDMDGSSNLPEMTGPDQPWTIPVVTEGLIKDVHRKRWTDLPTGLTTSGLRVGRWKLVRYANGDAELYDEMADPNELDSVYSDPRYAAVRDEMARLWEQYKDCKGAACRVPLPADLQTRDTWLAGEDQHALQARTDYYDR</sequence>
<dbReference type="AlphaFoldDB" id="A0A3N0GJN9"/>
<evidence type="ECO:0000256" key="2">
    <source>
        <dbReference type="ARBA" id="ARBA00022729"/>
    </source>
</evidence>
<feature type="region of interest" description="Disordered" evidence="5">
    <location>
        <begin position="41"/>
        <end position="67"/>
    </location>
</feature>
<dbReference type="PROSITE" id="PS00149">
    <property type="entry name" value="SULFATASE_2"/>
    <property type="match status" value="1"/>
</dbReference>
<name>A0A3N0GJN9_9ACTN</name>
<dbReference type="InterPro" id="IPR000917">
    <property type="entry name" value="Sulfatase_N"/>
</dbReference>
<reference evidence="7 8" key="1">
    <citation type="submission" date="2018-11" db="EMBL/GenBank/DDBJ databases">
        <authorList>
            <person name="Li F."/>
        </authorList>
    </citation>
    <scope>NUCLEOTIDE SEQUENCE [LARGE SCALE GENOMIC DNA]</scope>
    <source>
        <strain evidence="7 8">Gsoil 818</strain>
    </source>
</reference>
<keyword evidence="3" id="KW-0378">Hydrolase</keyword>
<dbReference type="Proteomes" id="UP000279994">
    <property type="component" value="Unassembled WGS sequence"/>
</dbReference>
<dbReference type="PANTHER" id="PTHR43108:SF8">
    <property type="entry name" value="SD21168P"/>
    <property type="match status" value="1"/>
</dbReference>
<comment type="similarity">
    <text evidence="1">Belongs to the sulfatase family.</text>
</comment>
<dbReference type="InterPro" id="IPR017850">
    <property type="entry name" value="Alkaline_phosphatase_core_sf"/>
</dbReference>